<gene>
    <name evidence="1" type="ORF">HHI36_010985</name>
</gene>
<evidence type="ECO:0000313" key="2">
    <source>
        <dbReference type="Proteomes" id="UP001516400"/>
    </source>
</evidence>
<keyword evidence="2" id="KW-1185">Reference proteome</keyword>
<dbReference type="AlphaFoldDB" id="A0ABD2MKQ1"/>
<reference evidence="1 2" key="1">
    <citation type="journal article" date="2021" name="BMC Biol.">
        <title>Horizontally acquired antibacterial genes associated with adaptive radiation of ladybird beetles.</title>
        <authorList>
            <person name="Li H.S."/>
            <person name="Tang X.F."/>
            <person name="Huang Y.H."/>
            <person name="Xu Z.Y."/>
            <person name="Chen M.L."/>
            <person name="Du X.Y."/>
            <person name="Qiu B.Y."/>
            <person name="Chen P.T."/>
            <person name="Zhang W."/>
            <person name="Slipinski A."/>
            <person name="Escalona H.E."/>
            <person name="Waterhouse R.M."/>
            <person name="Zwick A."/>
            <person name="Pang H."/>
        </authorList>
    </citation>
    <scope>NUCLEOTIDE SEQUENCE [LARGE SCALE GENOMIC DNA]</scope>
    <source>
        <strain evidence="1">SYSU2018</strain>
    </source>
</reference>
<comment type="caution">
    <text evidence="1">The sequence shown here is derived from an EMBL/GenBank/DDBJ whole genome shotgun (WGS) entry which is preliminary data.</text>
</comment>
<sequence>MAARVRRSCYVCNTQFRPISLRHITGINVLEKQEIAVRFHGEPRMLLENFHDGSRLCINCHLIVGKEFEFSNDPNCIKLNVLRSCTALQCFICREDGNVHTLSTSTGANIFMDNNIYVPENVGVCTHHLNSRGFVFLALTGGLLSSNKFLKIEGVTLQNFLTALRDFSLLKPSDVADADSLTDDEFSLISPISKDQFNEKLTFCDGERAHRYVNDKDLLIFLCE</sequence>
<organism evidence="1 2">
    <name type="scientific">Cryptolaemus montrouzieri</name>
    <dbReference type="NCBI Taxonomy" id="559131"/>
    <lineage>
        <taxon>Eukaryota</taxon>
        <taxon>Metazoa</taxon>
        <taxon>Ecdysozoa</taxon>
        <taxon>Arthropoda</taxon>
        <taxon>Hexapoda</taxon>
        <taxon>Insecta</taxon>
        <taxon>Pterygota</taxon>
        <taxon>Neoptera</taxon>
        <taxon>Endopterygota</taxon>
        <taxon>Coleoptera</taxon>
        <taxon>Polyphaga</taxon>
        <taxon>Cucujiformia</taxon>
        <taxon>Coccinelloidea</taxon>
        <taxon>Coccinellidae</taxon>
        <taxon>Scymninae</taxon>
        <taxon>Scymnini</taxon>
        <taxon>Cryptolaemus</taxon>
    </lineage>
</organism>
<dbReference type="Proteomes" id="UP001516400">
    <property type="component" value="Unassembled WGS sequence"/>
</dbReference>
<dbReference type="EMBL" id="JABFTP020000001">
    <property type="protein sequence ID" value="KAL3266832.1"/>
    <property type="molecule type" value="Genomic_DNA"/>
</dbReference>
<proteinExistence type="predicted"/>
<name>A0ABD2MKQ1_9CUCU</name>
<protein>
    <submittedName>
        <fullName evidence="1">Uncharacterized protein</fullName>
    </submittedName>
</protein>
<accession>A0ABD2MKQ1</accession>
<evidence type="ECO:0000313" key="1">
    <source>
        <dbReference type="EMBL" id="KAL3266832.1"/>
    </source>
</evidence>